<gene>
    <name evidence="1" type="ORF">ACPOL_0102</name>
</gene>
<evidence type="ECO:0008006" key="3">
    <source>
        <dbReference type="Google" id="ProtNLM"/>
    </source>
</evidence>
<evidence type="ECO:0000313" key="2">
    <source>
        <dbReference type="Proteomes" id="UP000253606"/>
    </source>
</evidence>
<name>A0A2Z5FRZ6_9BACT</name>
<proteinExistence type="predicted"/>
<organism evidence="1 2">
    <name type="scientific">Acidisarcina polymorpha</name>
    <dbReference type="NCBI Taxonomy" id="2211140"/>
    <lineage>
        <taxon>Bacteria</taxon>
        <taxon>Pseudomonadati</taxon>
        <taxon>Acidobacteriota</taxon>
        <taxon>Terriglobia</taxon>
        <taxon>Terriglobales</taxon>
        <taxon>Acidobacteriaceae</taxon>
        <taxon>Acidisarcina</taxon>
    </lineage>
</organism>
<dbReference type="Pfam" id="PF17278">
    <property type="entry name" value="DUF5343"/>
    <property type="match status" value="1"/>
</dbReference>
<dbReference type="EMBL" id="CP030840">
    <property type="protein sequence ID" value="AXC09489.1"/>
    <property type="molecule type" value="Genomic_DNA"/>
</dbReference>
<dbReference type="Proteomes" id="UP000253606">
    <property type="component" value="Chromosome"/>
</dbReference>
<sequence>MPISLPYLASPGSIKTALDKIKVAATPDRVTGDFVSTKIQMKGGAGAAIPPFLKKIGFVGSDGSPTEIYKRFRNDATSKTAVAEAIKIGYLELEKANEYFYELDDKGLMALITQVTGAEANSPVSKLTLSTLKTLKSLADFETKPALQIVEQHKKASSDDGEASKFPVVATNEGGGVGLNLAYTINLNLPASTDQAVFNAIFRSLKEHLLSNED</sequence>
<dbReference type="RefSeq" id="WP_114205318.1">
    <property type="nucleotide sequence ID" value="NZ_CP030840.1"/>
</dbReference>
<dbReference type="OrthoDB" id="5186897at2"/>
<dbReference type="KEGG" id="abas:ACPOL_0102"/>
<keyword evidence="2" id="KW-1185">Reference proteome</keyword>
<dbReference type="InterPro" id="IPR035235">
    <property type="entry name" value="DUF5343"/>
</dbReference>
<reference evidence="1 2" key="1">
    <citation type="journal article" date="2018" name="Front. Microbiol.">
        <title>Hydrolytic Capabilities as a Key to Environmental Success: Chitinolytic and Cellulolytic Acidobacteria From Acidic Sub-arctic Soils and Boreal Peatlands.</title>
        <authorList>
            <person name="Belova S.E."/>
            <person name="Ravin N.V."/>
            <person name="Pankratov T.A."/>
            <person name="Rakitin A.L."/>
            <person name="Ivanova A.A."/>
            <person name="Beletsky A.V."/>
            <person name="Mardanov A.V."/>
            <person name="Sinninghe Damste J.S."/>
            <person name="Dedysh S.N."/>
        </authorList>
    </citation>
    <scope>NUCLEOTIDE SEQUENCE [LARGE SCALE GENOMIC DNA]</scope>
    <source>
        <strain evidence="1 2">SBC82</strain>
    </source>
</reference>
<dbReference type="AlphaFoldDB" id="A0A2Z5FRZ6"/>
<protein>
    <recommendedName>
        <fullName evidence="3">DUF5343 domain-containing protein</fullName>
    </recommendedName>
</protein>
<accession>A0A2Z5FRZ6</accession>
<evidence type="ECO:0000313" key="1">
    <source>
        <dbReference type="EMBL" id="AXC09489.1"/>
    </source>
</evidence>